<keyword evidence="2" id="KW-1185">Reference proteome</keyword>
<organism evidence="1 2">
    <name type="scientific">Rhynchosporium graminicola</name>
    <dbReference type="NCBI Taxonomy" id="2792576"/>
    <lineage>
        <taxon>Eukaryota</taxon>
        <taxon>Fungi</taxon>
        <taxon>Dikarya</taxon>
        <taxon>Ascomycota</taxon>
        <taxon>Pezizomycotina</taxon>
        <taxon>Leotiomycetes</taxon>
        <taxon>Helotiales</taxon>
        <taxon>Ploettnerulaceae</taxon>
        <taxon>Rhynchosporium</taxon>
    </lineage>
</organism>
<dbReference type="EMBL" id="FJUW01000008">
    <property type="protein sequence ID" value="CZS94275.1"/>
    <property type="molecule type" value="Genomic_DNA"/>
</dbReference>
<dbReference type="InParanoid" id="A0A1E1K870"/>
<dbReference type="Proteomes" id="UP000178129">
    <property type="component" value="Unassembled WGS sequence"/>
</dbReference>
<proteinExistence type="predicted"/>
<sequence>MVNRLSVSSVVEKLHALESEARSTALDDLCEQHPEIQTYLKTKYFKNPLPLSTQKTSRLRYLQVLSIDRPVLDAHKLYAKYAPWSKDTASFWRSEGFAILLEKTNSHPLRFIYDATVREQRENEESCLRRRFFALFWFDYFMARYPGRGYDHEYKDLNYEIAGIETIADDKIVSTLRDLIKAGRRYYKLTERFSNGILLIIPSSVGRSTLEQKLPLGDAAFEEFVFPLVGDWEKCAETEGIVNLGASIRRSLFERCPVQRAQSSP</sequence>
<comment type="caution">
    <text evidence="1">The sequence shown here is derived from an EMBL/GenBank/DDBJ whole genome shotgun (WGS) entry which is preliminary data.</text>
</comment>
<evidence type="ECO:0000313" key="1">
    <source>
        <dbReference type="EMBL" id="CZS94275.1"/>
    </source>
</evidence>
<name>A0A1E1K870_9HELO</name>
<gene>
    <name evidence="1" type="ORF">RCO7_10336</name>
</gene>
<reference evidence="2" key="1">
    <citation type="submission" date="2016-03" db="EMBL/GenBank/DDBJ databases">
        <authorList>
            <person name="Ploux O."/>
        </authorList>
    </citation>
    <scope>NUCLEOTIDE SEQUENCE [LARGE SCALE GENOMIC DNA]</scope>
    <source>
        <strain evidence="2">UK7</strain>
    </source>
</reference>
<protein>
    <submittedName>
        <fullName evidence="1">Uncharacterized protein</fullName>
    </submittedName>
</protein>
<accession>A0A1E1K870</accession>
<dbReference type="AlphaFoldDB" id="A0A1E1K870"/>
<evidence type="ECO:0000313" key="2">
    <source>
        <dbReference type="Proteomes" id="UP000178129"/>
    </source>
</evidence>